<reference evidence="2" key="1">
    <citation type="submission" date="2015-07" db="EMBL/GenBank/DDBJ databases">
        <authorList>
            <person name="Ju K.-S."/>
            <person name="Doroghazi J.R."/>
            <person name="Metcalf W.W."/>
        </authorList>
    </citation>
    <scope>NUCLEOTIDE SEQUENCE [LARGE SCALE GENOMIC DNA]</scope>
    <source>
        <strain evidence="2">NRRL ISP-5002</strain>
    </source>
</reference>
<dbReference type="SUPFAM" id="SSF48452">
    <property type="entry name" value="TPR-like"/>
    <property type="match status" value="1"/>
</dbReference>
<dbReference type="AlphaFoldDB" id="A0A0N0XQ75"/>
<organism evidence="1 2">
    <name type="scientific">Streptomyces chattanoogensis</name>
    <dbReference type="NCBI Taxonomy" id="66876"/>
    <lineage>
        <taxon>Bacteria</taxon>
        <taxon>Bacillati</taxon>
        <taxon>Actinomycetota</taxon>
        <taxon>Actinomycetes</taxon>
        <taxon>Kitasatosporales</taxon>
        <taxon>Streptomycetaceae</taxon>
        <taxon>Streptomyces</taxon>
    </lineage>
</organism>
<dbReference type="InterPro" id="IPR011990">
    <property type="entry name" value="TPR-like_helical_dom_sf"/>
</dbReference>
<keyword evidence="2" id="KW-1185">Reference proteome</keyword>
<evidence type="ECO:0000313" key="1">
    <source>
        <dbReference type="EMBL" id="KPC58868.1"/>
    </source>
</evidence>
<dbReference type="EMBL" id="LGKG01000196">
    <property type="protein sequence ID" value="KPC58868.1"/>
    <property type="molecule type" value="Genomic_DNA"/>
</dbReference>
<dbReference type="Gene3D" id="1.25.40.10">
    <property type="entry name" value="Tetratricopeptide repeat domain"/>
    <property type="match status" value="1"/>
</dbReference>
<dbReference type="RefSeq" id="WP_053927921.1">
    <property type="nucleotide sequence ID" value="NZ_LGKG01000196.1"/>
</dbReference>
<comment type="caution">
    <text evidence="1">The sequence shown here is derived from an EMBL/GenBank/DDBJ whole genome shotgun (WGS) entry which is preliminary data.</text>
</comment>
<name>A0A0N0XQ75_9ACTN</name>
<evidence type="ECO:0008006" key="3">
    <source>
        <dbReference type="Google" id="ProtNLM"/>
    </source>
</evidence>
<accession>A0A0N0XQ75</accession>
<protein>
    <recommendedName>
        <fullName evidence="3">Tetratricopeptide repeat protein</fullName>
    </recommendedName>
</protein>
<gene>
    <name evidence="1" type="ORF">ADL29_37435</name>
</gene>
<dbReference type="PATRIC" id="fig|66876.3.peg.8234"/>
<evidence type="ECO:0000313" key="2">
    <source>
        <dbReference type="Proteomes" id="UP000037982"/>
    </source>
</evidence>
<proteinExistence type="predicted"/>
<dbReference type="Proteomes" id="UP000037982">
    <property type="component" value="Unassembled WGS sequence"/>
</dbReference>
<sequence length="313" mass="34600">MDTLADGASARESARTSAGLALRFSWETAEHEPPEAAELTELEEEIHTHCAALRQAAPDDTTPATLLAFLALAKLRAHLDEPVDHRDDRHADHVRLDDDDEPGRALATEVVRASRRALALRDTDNIAAFSLACALEWLGDHAAAVTAYCEAVRLDPHDSLALARAEVLEEGLRLPCPVPGRRPLQPYGFYQLERTRVVGHSGSVKGVEFLSTDRTAIRRAAEHQLGEWLADSGTGLDEDFALRTWQPGEEPGKSPGRTFYADLRQAAMQAPDGRHVVDWSTAPLPDLRHPLPVGLPIRWYGTWHFYGETEYDD</sequence>